<dbReference type="InterPro" id="IPR029046">
    <property type="entry name" value="LolA/LolB/LppX"/>
</dbReference>
<feature type="region of interest" description="Disordered" evidence="1">
    <location>
        <begin position="29"/>
        <end position="48"/>
    </location>
</feature>
<keyword evidence="2" id="KW-0732">Signal</keyword>
<dbReference type="SUPFAM" id="SSF89392">
    <property type="entry name" value="Prokaryotic lipoproteins and lipoprotein localization factors"/>
    <property type="match status" value="1"/>
</dbReference>
<organism evidence="3 4">
    <name type="scientific">Actinokineospora guangxiensis</name>
    <dbReference type="NCBI Taxonomy" id="1490288"/>
    <lineage>
        <taxon>Bacteria</taxon>
        <taxon>Bacillati</taxon>
        <taxon>Actinomycetota</taxon>
        <taxon>Actinomycetes</taxon>
        <taxon>Pseudonocardiales</taxon>
        <taxon>Pseudonocardiaceae</taxon>
        <taxon>Actinokineospora</taxon>
    </lineage>
</organism>
<feature type="chain" id="PRO_5046556948" description="Lipoprotein LprG" evidence="2">
    <location>
        <begin position="20"/>
        <end position="283"/>
    </location>
</feature>
<evidence type="ECO:0000313" key="3">
    <source>
        <dbReference type="EMBL" id="MFC5290987.1"/>
    </source>
</evidence>
<evidence type="ECO:0000256" key="2">
    <source>
        <dbReference type="SAM" id="SignalP"/>
    </source>
</evidence>
<comment type="caution">
    <text evidence="3">The sequence shown here is derived from an EMBL/GenBank/DDBJ whole genome shotgun (WGS) entry which is preliminary data.</text>
</comment>
<protein>
    <recommendedName>
        <fullName evidence="5">Lipoprotein LprG</fullName>
    </recommendedName>
</protein>
<sequence>MGKTKLLVAGLAVAGLALAGCGGTTPGVPGTPGGGAPQTTAGGGGGDAGSGAFDSIKALSDAVSAKSTSAQSAKVSMKTSAAGQNIDADGVFKFAGADTAMQMTMTMPGLGEMEMRLLEGIIYIKMPAGVLPDSSKPWVKIDPEDTSNPMAAQMGGVMDTVEKADPRLMLEQLAQSGTIKDVKADSVDGEEAKKYTIEVELSKLGEDNNLGIDPTAVKELEKAGVKTVTYDVWVNNEDLPLRFVTEMKVMGQNVKVQADYTDWGAPVDVSAPKASEIGEMPGY</sequence>
<dbReference type="EMBL" id="JBHSKF010000020">
    <property type="protein sequence ID" value="MFC5290987.1"/>
    <property type="molecule type" value="Genomic_DNA"/>
</dbReference>
<dbReference type="Proteomes" id="UP001596157">
    <property type="component" value="Unassembled WGS sequence"/>
</dbReference>
<dbReference type="Gene3D" id="2.50.20.20">
    <property type="match status" value="1"/>
</dbReference>
<dbReference type="PROSITE" id="PS51257">
    <property type="entry name" value="PROKAR_LIPOPROTEIN"/>
    <property type="match status" value="1"/>
</dbReference>
<evidence type="ECO:0000256" key="1">
    <source>
        <dbReference type="SAM" id="MobiDB-lite"/>
    </source>
</evidence>
<evidence type="ECO:0008006" key="5">
    <source>
        <dbReference type="Google" id="ProtNLM"/>
    </source>
</evidence>
<reference evidence="4" key="1">
    <citation type="journal article" date="2019" name="Int. J. Syst. Evol. Microbiol.">
        <title>The Global Catalogue of Microorganisms (GCM) 10K type strain sequencing project: providing services to taxonomists for standard genome sequencing and annotation.</title>
        <authorList>
            <consortium name="The Broad Institute Genomics Platform"/>
            <consortium name="The Broad Institute Genome Sequencing Center for Infectious Disease"/>
            <person name="Wu L."/>
            <person name="Ma J."/>
        </authorList>
    </citation>
    <scope>NUCLEOTIDE SEQUENCE [LARGE SCALE GENOMIC DNA]</scope>
    <source>
        <strain evidence="4">CCUG 59778</strain>
    </source>
</reference>
<name>A0ABW0EV59_9PSEU</name>
<accession>A0ABW0EV59</accession>
<keyword evidence="4" id="KW-1185">Reference proteome</keyword>
<dbReference type="RefSeq" id="WP_378250894.1">
    <property type="nucleotide sequence ID" value="NZ_JBHSKF010000020.1"/>
</dbReference>
<gene>
    <name evidence="3" type="ORF">ACFPM7_28395</name>
</gene>
<feature type="signal peptide" evidence="2">
    <location>
        <begin position="1"/>
        <end position="19"/>
    </location>
</feature>
<evidence type="ECO:0000313" key="4">
    <source>
        <dbReference type="Proteomes" id="UP001596157"/>
    </source>
</evidence>
<proteinExistence type="predicted"/>